<keyword evidence="2" id="KW-1185">Reference proteome</keyword>
<comment type="caution">
    <text evidence="1">The sequence shown here is derived from an EMBL/GenBank/DDBJ whole genome shotgun (WGS) entry which is preliminary data.</text>
</comment>
<evidence type="ECO:0000313" key="1">
    <source>
        <dbReference type="EMBL" id="TFY74357.1"/>
    </source>
</evidence>
<dbReference type="EMBL" id="SFCI01002134">
    <property type="protein sequence ID" value="TFY74357.1"/>
    <property type="molecule type" value="Genomic_DNA"/>
</dbReference>
<name>A0A4Y9ZK01_9AGAM</name>
<dbReference type="AlphaFoldDB" id="A0A4Y9ZK01"/>
<accession>A0A4Y9ZK01</accession>
<protein>
    <recommendedName>
        <fullName evidence="3">Thiolase N-terminal domain-containing protein</fullName>
    </recommendedName>
</protein>
<dbReference type="Proteomes" id="UP000298061">
    <property type="component" value="Unassembled WGS sequence"/>
</dbReference>
<dbReference type="PANTHER" id="PTHR42870">
    <property type="entry name" value="ACETYL-COA C-ACETYLTRANSFERASE"/>
    <property type="match status" value="1"/>
</dbReference>
<dbReference type="PANTHER" id="PTHR42870:SF1">
    <property type="entry name" value="NON-SPECIFIC LIPID-TRANSFER PROTEIN-LIKE 2"/>
    <property type="match status" value="1"/>
</dbReference>
<evidence type="ECO:0000313" key="2">
    <source>
        <dbReference type="Proteomes" id="UP000298061"/>
    </source>
</evidence>
<reference evidence="1 2" key="1">
    <citation type="submission" date="2019-02" db="EMBL/GenBank/DDBJ databases">
        <title>Genome sequencing of the rare red list fungi Hericium alpestre (H. flagellum).</title>
        <authorList>
            <person name="Buettner E."/>
            <person name="Kellner H."/>
        </authorList>
    </citation>
    <scope>NUCLEOTIDE SEQUENCE [LARGE SCALE GENOMIC DNA]</scope>
    <source>
        <strain evidence="1 2">DSM 108284</strain>
    </source>
</reference>
<dbReference type="SUPFAM" id="SSF53901">
    <property type="entry name" value="Thiolase-like"/>
    <property type="match status" value="1"/>
</dbReference>
<organism evidence="1 2">
    <name type="scientific">Hericium alpestre</name>
    <dbReference type="NCBI Taxonomy" id="135208"/>
    <lineage>
        <taxon>Eukaryota</taxon>
        <taxon>Fungi</taxon>
        <taxon>Dikarya</taxon>
        <taxon>Basidiomycota</taxon>
        <taxon>Agaricomycotina</taxon>
        <taxon>Agaricomycetes</taxon>
        <taxon>Russulales</taxon>
        <taxon>Hericiaceae</taxon>
        <taxon>Hericium</taxon>
    </lineage>
</organism>
<dbReference type="OrthoDB" id="3253826at2759"/>
<dbReference type="STRING" id="135208.A0A4Y9ZK01"/>
<sequence>MSTNARKPERVFIVGLGCTAFIKPRATREMSDMGLEAATKALLDAGITYDAIEAAFVGYCYGDSTTGQAALYNLGLTSIPITNVNNNCSTGST</sequence>
<proteinExistence type="predicted"/>
<evidence type="ECO:0008006" key="3">
    <source>
        <dbReference type="Google" id="ProtNLM"/>
    </source>
</evidence>
<dbReference type="Gene3D" id="3.40.47.10">
    <property type="match status" value="1"/>
</dbReference>
<dbReference type="GO" id="GO:0016746">
    <property type="term" value="F:acyltransferase activity"/>
    <property type="evidence" value="ECO:0007669"/>
    <property type="project" value="InterPro"/>
</dbReference>
<gene>
    <name evidence="1" type="ORF">EWM64_g9655</name>
</gene>
<dbReference type="InterPro" id="IPR016039">
    <property type="entry name" value="Thiolase-like"/>
</dbReference>
<feature type="non-terminal residue" evidence="1">
    <location>
        <position position="93"/>
    </location>
</feature>